<evidence type="ECO:0000256" key="2">
    <source>
        <dbReference type="ARBA" id="ARBA00022603"/>
    </source>
</evidence>
<keyword evidence="4" id="KW-0949">S-adenosyl-L-methionine</keyword>
<dbReference type="GO" id="GO:0032259">
    <property type="term" value="P:methylation"/>
    <property type="evidence" value="ECO:0007669"/>
    <property type="project" value="UniProtKB-KW"/>
</dbReference>
<dbReference type="EC" id="2.1.1.297" evidence="1"/>
<keyword evidence="3 8" id="KW-0808">Transferase</keyword>
<dbReference type="EMBL" id="DVJJ01000051">
    <property type="protein sequence ID" value="HIS64344.1"/>
    <property type="molecule type" value="Genomic_DNA"/>
</dbReference>
<evidence type="ECO:0000259" key="7">
    <source>
        <dbReference type="Pfam" id="PF17827"/>
    </source>
</evidence>
<evidence type="ECO:0000313" key="8">
    <source>
        <dbReference type="EMBL" id="HIS64344.1"/>
    </source>
</evidence>
<proteinExistence type="predicted"/>
<dbReference type="PANTHER" id="PTHR18895">
    <property type="entry name" value="HEMK METHYLTRANSFERASE"/>
    <property type="match status" value="1"/>
</dbReference>
<dbReference type="InterPro" id="IPR050320">
    <property type="entry name" value="N5-glutamine_MTase"/>
</dbReference>
<dbReference type="Gene3D" id="3.40.50.150">
    <property type="entry name" value="Vaccinia Virus protein VP39"/>
    <property type="match status" value="1"/>
</dbReference>
<dbReference type="Pfam" id="PF05175">
    <property type="entry name" value="MTS"/>
    <property type="match status" value="1"/>
</dbReference>
<dbReference type="PANTHER" id="PTHR18895:SF74">
    <property type="entry name" value="MTRF1L RELEASE FACTOR GLUTAMINE METHYLTRANSFERASE"/>
    <property type="match status" value="1"/>
</dbReference>
<evidence type="ECO:0000259" key="6">
    <source>
        <dbReference type="Pfam" id="PF05175"/>
    </source>
</evidence>
<gene>
    <name evidence="8" type="primary">prmC</name>
    <name evidence="8" type="ORF">IAA83_03100</name>
</gene>
<evidence type="ECO:0000256" key="4">
    <source>
        <dbReference type="ARBA" id="ARBA00022691"/>
    </source>
</evidence>
<dbReference type="InterPro" id="IPR040758">
    <property type="entry name" value="PrmC_N"/>
</dbReference>
<sequence length="290" mass="31980">MVKTYSELYHEVRHALFETQGADASQIARELVCAASGLPISEIVSGRTTHADAAATQKLQSYVERIQNGEPLAYVLGEWDFCGMTLTITPDVLIPRDDTMAVTELAMKKAMFLSQNPRILDLCAGSGCIGLALAHRVKDARVTLGELSPAAIRVAKKNIVDQRLTGRVNCITVDAMKPASKFLGTFDMIVSNPPYVTDEEYERLDPSVRDFEPKMALVGGADGLDFYRAIVKNFSSALKPGGFLCFEFGMGQHDAVREILEQHRYNVLQMREDTGNIIRAVLAQYKGEET</sequence>
<evidence type="ECO:0000313" key="9">
    <source>
        <dbReference type="Proteomes" id="UP000886741"/>
    </source>
</evidence>
<reference evidence="8" key="2">
    <citation type="journal article" date="2021" name="PeerJ">
        <title>Extensive microbial diversity within the chicken gut microbiome revealed by metagenomics and culture.</title>
        <authorList>
            <person name="Gilroy R."/>
            <person name="Ravi A."/>
            <person name="Getino M."/>
            <person name="Pursley I."/>
            <person name="Horton D.L."/>
            <person name="Alikhan N.F."/>
            <person name="Baker D."/>
            <person name="Gharbi K."/>
            <person name="Hall N."/>
            <person name="Watson M."/>
            <person name="Adriaenssens E.M."/>
            <person name="Foster-Nyarko E."/>
            <person name="Jarju S."/>
            <person name="Secka A."/>
            <person name="Antonio M."/>
            <person name="Oren A."/>
            <person name="Chaudhuri R.R."/>
            <person name="La Ragione R."/>
            <person name="Hildebrand F."/>
            <person name="Pallen M.J."/>
        </authorList>
    </citation>
    <scope>NUCLEOTIDE SEQUENCE</scope>
    <source>
        <strain evidence="8">ChiBcec16-1751</strain>
    </source>
</reference>
<dbReference type="SUPFAM" id="SSF53335">
    <property type="entry name" value="S-adenosyl-L-methionine-dependent methyltransferases"/>
    <property type="match status" value="1"/>
</dbReference>
<dbReference type="AlphaFoldDB" id="A0A9D1JTM7"/>
<dbReference type="InterPro" id="IPR007848">
    <property type="entry name" value="Small_mtfrase_dom"/>
</dbReference>
<keyword evidence="2 8" id="KW-0489">Methyltransferase</keyword>
<organism evidence="8 9">
    <name type="scientific">Candidatus Avoscillospira avistercoris</name>
    <dbReference type="NCBI Taxonomy" id="2840707"/>
    <lineage>
        <taxon>Bacteria</taxon>
        <taxon>Bacillati</taxon>
        <taxon>Bacillota</taxon>
        <taxon>Clostridia</taxon>
        <taxon>Eubacteriales</taxon>
        <taxon>Oscillospiraceae</taxon>
        <taxon>Oscillospiraceae incertae sedis</taxon>
        <taxon>Candidatus Avoscillospira</taxon>
    </lineage>
</organism>
<dbReference type="PROSITE" id="PS00092">
    <property type="entry name" value="N6_MTASE"/>
    <property type="match status" value="1"/>
</dbReference>
<dbReference type="GO" id="GO:0003676">
    <property type="term" value="F:nucleic acid binding"/>
    <property type="evidence" value="ECO:0007669"/>
    <property type="project" value="InterPro"/>
</dbReference>
<protein>
    <recommendedName>
        <fullName evidence="1">peptide chain release factor N(5)-glutamine methyltransferase</fullName>
        <ecNumber evidence="1">2.1.1.297</ecNumber>
    </recommendedName>
</protein>
<dbReference type="Gene3D" id="1.10.8.10">
    <property type="entry name" value="DNA helicase RuvA subunit, C-terminal domain"/>
    <property type="match status" value="1"/>
</dbReference>
<feature type="domain" description="Methyltransferase small" evidence="6">
    <location>
        <begin position="115"/>
        <end position="200"/>
    </location>
</feature>
<dbReference type="InterPro" id="IPR004556">
    <property type="entry name" value="HemK-like"/>
</dbReference>
<evidence type="ECO:0000256" key="1">
    <source>
        <dbReference type="ARBA" id="ARBA00012771"/>
    </source>
</evidence>
<dbReference type="Pfam" id="PF17827">
    <property type="entry name" value="PrmC_N"/>
    <property type="match status" value="1"/>
</dbReference>
<accession>A0A9D1JTM7</accession>
<feature type="domain" description="Release factor glutamine methyltransferase N-terminal" evidence="7">
    <location>
        <begin position="7"/>
        <end position="77"/>
    </location>
</feature>
<dbReference type="InterPro" id="IPR002052">
    <property type="entry name" value="DNA_methylase_N6_adenine_CS"/>
</dbReference>
<name>A0A9D1JTM7_9FIRM</name>
<dbReference type="CDD" id="cd02440">
    <property type="entry name" value="AdoMet_MTases"/>
    <property type="match status" value="1"/>
</dbReference>
<evidence type="ECO:0000256" key="5">
    <source>
        <dbReference type="ARBA" id="ARBA00048391"/>
    </source>
</evidence>
<dbReference type="InterPro" id="IPR029063">
    <property type="entry name" value="SAM-dependent_MTases_sf"/>
</dbReference>
<dbReference type="GO" id="GO:0102559">
    <property type="term" value="F:peptide chain release factor N(5)-glutamine methyltransferase activity"/>
    <property type="evidence" value="ECO:0007669"/>
    <property type="project" value="UniProtKB-EC"/>
</dbReference>
<evidence type="ECO:0000256" key="3">
    <source>
        <dbReference type="ARBA" id="ARBA00022679"/>
    </source>
</evidence>
<dbReference type="NCBIfam" id="TIGR00536">
    <property type="entry name" value="hemK_fam"/>
    <property type="match status" value="1"/>
</dbReference>
<dbReference type="NCBIfam" id="TIGR03534">
    <property type="entry name" value="RF_mod_PrmC"/>
    <property type="match status" value="1"/>
</dbReference>
<comment type="caution">
    <text evidence="8">The sequence shown here is derived from an EMBL/GenBank/DDBJ whole genome shotgun (WGS) entry which is preliminary data.</text>
</comment>
<dbReference type="Proteomes" id="UP000886741">
    <property type="component" value="Unassembled WGS sequence"/>
</dbReference>
<reference evidence="8" key="1">
    <citation type="submission" date="2020-10" db="EMBL/GenBank/DDBJ databases">
        <authorList>
            <person name="Gilroy R."/>
        </authorList>
    </citation>
    <scope>NUCLEOTIDE SEQUENCE</scope>
    <source>
        <strain evidence="8">ChiBcec16-1751</strain>
    </source>
</reference>
<dbReference type="InterPro" id="IPR019874">
    <property type="entry name" value="RF_methyltr_PrmC"/>
</dbReference>
<comment type="catalytic activity">
    <reaction evidence="5">
        <text>L-glutaminyl-[peptide chain release factor] + S-adenosyl-L-methionine = N(5)-methyl-L-glutaminyl-[peptide chain release factor] + S-adenosyl-L-homocysteine + H(+)</text>
        <dbReference type="Rhea" id="RHEA:42896"/>
        <dbReference type="Rhea" id="RHEA-COMP:10271"/>
        <dbReference type="Rhea" id="RHEA-COMP:10272"/>
        <dbReference type="ChEBI" id="CHEBI:15378"/>
        <dbReference type="ChEBI" id="CHEBI:30011"/>
        <dbReference type="ChEBI" id="CHEBI:57856"/>
        <dbReference type="ChEBI" id="CHEBI:59789"/>
        <dbReference type="ChEBI" id="CHEBI:61891"/>
        <dbReference type="EC" id="2.1.1.297"/>
    </reaction>
</comment>